<evidence type="ECO:0008006" key="4">
    <source>
        <dbReference type="Google" id="ProtNLM"/>
    </source>
</evidence>
<organism evidence="2 3">
    <name type="scientific">Acetonema longum DSM 6540</name>
    <dbReference type="NCBI Taxonomy" id="1009370"/>
    <lineage>
        <taxon>Bacteria</taxon>
        <taxon>Bacillati</taxon>
        <taxon>Bacillota</taxon>
        <taxon>Negativicutes</taxon>
        <taxon>Acetonemataceae</taxon>
        <taxon>Acetonema</taxon>
    </lineage>
</organism>
<protein>
    <recommendedName>
        <fullName evidence="4">Glycosyltransferase 2-like domain-containing protein</fullName>
    </recommendedName>
</protein>
<gene>
    <name evidence="2" type="ORF">ALO_18872</name>
</gene>
<dbReference type="InterPro" id="IPR029044">
    <property type="entry name" value="Nucleotide-diphossugar_trans"/>
</dbReference>
<proteinExistence type="predicted"/>
<accession>F7NNT3</accession>
<keyword evidence="1" id="KW-1133">Transmembrane helix</keyword>
<evidence type="ECO:0000256" key="1">
    <source>
        <dbReference type="SAM" id="Phobius"/>
    </source>
</evidence>
<dbReference type="EMBL" id="AFGF01000234">
    <property type="protein sequence ID" value="EGO62267.1"/>
    <property type="molecule type" value="Genomic_DNA"/>
</dbReference>
<dbReference type="SUPFAM" id="SSF53448">
    <property type="entry name" value="Nucleotide-diphospho-sugar transferases"/>
    <property type="match status" value="1"/>
</dbReference>
<dbReference type="RefSeq" id="WP_004098898.1">
    <property type="nucleotide sequence ID" value="NZ_AFGF01000234.1"/>
</dbReference>
<dbReference type="Proteomes" id="UP000003240">
    <property type="component" value="Unassembled WGS sequence"/>
</dbReference>
<evidence type="ECO:0000313" key="3">
    <source>
        <dbReference type="Proteomes" id="UP000003240"/>
    </source>
</evidence>
<keyword evidence="1" id="KW-0812">Transmembrane</keyword>
<dbReference type="eggNOG" id="ENOG5032X5Q">
    <property type="taxonomic scope" value="Bacteria"/>
</dbReference>
<dbReference type="Gene3D" id="3.90.550.10">
    <property type="entry name" value="Spore Coat Polysaccharide Biosynthesis Protein SpsA, Chain A"/>
    <property type="match status" value="1"/>
</dbReference>
<sequence length="146" mass="16751">MFFPYAVSVMLLSLAIYGFWHLILECWVWYIKPRMSKLPSVSLLLVVKNHEQDIEFMLRHIIRKIECCAIHPDLVVVENGSTDLTPHILGRFVGEYHALRVLYLPTEERTVAAALPLCRGGAVYVFDMVNRLTPEECLAALDDIFC</sequence>
<keyword evidence="1" id="KW-0472">Membrane</keyword>
<feature type="transmembrane region" description="Helical" evidence="1">
    <location>
        <begin position="6"/>
        <end position="30"/>
    </location>
</feature>
<evidence type="ECO:0000313" key="2">
    <source>
        <dbReference type="EMBL" id="EGO62267.1"/>
    </source>
</evidence>
<reference evidence="2 3" key="1">
    <citation type="journal article" date="2011" name="EMBO J.">
        <title>Structural diversity of bacterial flagellar motors.</title>
        <authorList>
            <person name="Chen S."/>
            <person name="Beeby M."/>
            <person name="Murphy G.E."/>
            <person name="Leadbetter J.R."/>
            <person name="Hendrixson D.R."/>
            <person name="Briegel A."/>
            <person name="Li Z."/>
            <person name="Shi J."/>
            <person name="Tocheva E.I."/>
            <person name="Muller A."/>
            <person name="Dobro M.J."/>
            <person name="Jensen G.J."/>
        </authorList>
    </citation>
    <scope>NUCLEOTIDE SEQUENCE [LARGE SCALE GENOMIC DNA]</scope>
    <source>
        <strain evidence="2 3">DSM 6540</strain>
    </source>
</reference>
<dbReference type="STRING" id="1009370.ALO_18872"/>
<keyword evidence="3" id="KW-1185">Reference proteome</keyword>
<name>F7NNT3_9FIRM</name>
<dbReference type="AlphaFoldDB" id="F7NNT3"/>
<dbReference type="OrthoDB" id="1683507at2"/>
<comment type="caution">
    <text evidence="2">The sequence shown here is derived from an EMBL/GenBank/DDBJ whole genome shotgun (WGS) entry which is preliminary data.</text>
</comment>